<name>A0A382KZA9_9ZZZZ</name>
<accession>A0A382KZA9</accession>
<organism evidence="1">
    <name type="scientific">marine metagenome</name>
    <dbReference type="NCBI Taxonomy" id="408172"/>
    <lineage>
        <taxon>unclassified sequences</taxon>
        <taxon>metagenomes</taxon>
        <taxon>ecological metagenomes</taxon>
    </lineage>
</organism>
<proteinExistence type="predicted"/>
<gene>
    <name evidence="1" type="ORF">METZ01_LOCUS281246</name>
</gene>
<reference evidence="1" key="1">
    <citation type="submission" date="2018-05" db="EMBL/GenBank/DDBJ databases">
        <authorList>
            <person name="Lanie J.A."/>
            <person name="Ng W.-L."/>
            <person name="Kazmierczak K.M."/>
            <person name="Andrzejewski T.M."/>
            <person name="Davidsen T.M."/>
            <person name="Wayne K.J."/>
            <person name="Tettelin H."/>
            <person name="Glass J.I."/>
            <person name="Rusch D."/>
            <person name="Podicherti R."/>
            <person name="Tsui H.-C.T."/>
            <person name="Winkler M.E."/>
        </authorList>
    </citation>
    <scope>NUCLEOTIDE SEQUENCE</scope>
</reference>
<dbReference type="AlphaFoldDB" id="A0A382KZA9"/>
<sequence length="102" mass="11137">MSKKLDALMSTLNDEKVTVIHNNGPAGPSNAVAFIDMPKDLSTTAKLERAFMLTNSIDSAWYKSPEITKLFEGPGCRSSMVGDMVLIGTEKFKVEPNGWSKV</sequence>
<evidence type="ECO:0000313" key="1">
    <source>
        <dbReference type="EMBL" id="SVC28392.1"/>
    </source>
</evidence>
<protein>
    <submittedName>
        <fullName evidence="1">Uncharacterized protein</fullName>
    </submittedName>
</protein>
<dbReference type="EMBL" id="UINC01083058">
    <property type="protein sequence ID" value="SVC28392.1"/>
    <property type="molecule type" value="Genomic_DNA"/>
</dbReference>